<reference evidence="1 2" key="1">
    <citation type="submission" date="2020-10" db="EMBL/GenBank/DDBJ databases">
        <title>Olsenella immobilis sp.nov., isolated from the mud in a fermentation cellar used for the production of Chinese strong-flavoured liquor.</title>
        <authorList>
            <person name="Lu L."/>
        </authorList>
    </citation>
    <scope>NUCLEOTIDE SEQUENCE [LARGE SCALE GENOMIC DNA]</scope>
    <source>
        <strain evidence="1 2">LZLJ-2</strain>
    </source>
</reference>
<dbReference type="RefSeq" id="WP_194371743.1">
    <property type="nucleotide sequence ID" value="NZ_CP063767.1"/>
</dbReference>
<protein>
    <submittedName>
        <fullName evidence="1">Nucleotidyl transferase AbiEii/AbiGii toxin family protein</fullName>
    </submittedName>
</protein>
<proteinExistence type="predicted"/>
<evidence type="ECO:0000313" key="1">
    <source>
        <dbReference type="EMBL" id="QOY60898.1"/>
    </source>
</evidence>
<dbReference type="KEGG" id="tio:INP52_01395"/>
<dbReference type="EMBL" id="CP063767">
    <property type="protein sequence ID" value="QOY60898.1"/>
    <property type="molecule type" value="Genomic_DNA"/>
</dbReference>
<evidence type="ECO:0000313" key="2">
    <source>
        <dbReference type="Proteomes" id="UP000593735"/>
    </source>
</evidence>
<sequence>MTKIPNSRRNLDLALERLHGQGRKAQQARTSMANAIVGQLLPRGVVKGGSALRLRYGYANTRFTTDLDAARDEGLEIFIDELAASLESGWNGFTGTITEREPAHPTGVPEDYVMQPFDVKLAYNGKSWVTVPLEIGHDEIGDSISKDMVDLFTQLGFPAPRPVAIMSLHHQIAQKLHGLTGENSARAHDLIDLQLITAHDNIDMPKTKEACARQAASRRKQVWPPTIVKGRDWGEIYDHAKEDLPVLPTVDEAVVWGNRLVVTISEA</sequence>
<keyword evidence="2" id="KW-1185">Reference proteome</keyword>
<dbReference type="Pfam" id="PF08843">
    <property type="entry name" value="AbiEii"/>
    <property type="match status" value="1"/>
</dbReference>
<name>A0A7S7M940_9ACTN</name>
<dbReference type="Proteomes" id="UP000593735">
    <property type="component" value="Chromosome"/>
</dbReference>
<keyword evidence="1" id="KW-0808">Transferase</keyword>
<dbReference type="InterPro" id="IPR014942">
    <property type="entry name" value="AbiEii"/>
</dbReference>
<dbReference type="AlphaFoldDB" id="A0A7S7M940"/>
<organism evidence="1 2">
    <name type="scientific">Thermophilibacter immobilis</name>
    <dbReference type="NCBI Taxonomy" id="2779519"/>
    <lineage>
        <taxon>Bacteria</taxon>
        <taxon>Bacillati</taxon>
        <taxon>Actinomycetota</taxon>
        <taxon>Coriobacteriia</taxon>
        <taxon>Coriobacteriales</taxon>
        <taxon>Atopobiaceae</taxon>
        <taxon>Thermophilibacter</taxon>
    </lineage>
</organism>
<accession>A0A7S7M940</accession>
<gene>
    <name evidence="1" type="ORF">INP52_01395</name>
</gene>
<dbReference type="GO" id="GO:0016740">
    <property type="term" value="F:transferase activity"/>
    <property type="evidence" value="ECO:0007669"/>
    <property type="project" value="UniProtKB-KW"/>
</dbReference>